<accession>A0A6J5MRD9</accession>
<name>A0A6J5MRD9_9CAUD</name>
<reference evidence="1" key="1">
    <citation type="submission" date="2020-04" db="EMBL/GenBank/DDBJ databases">
        <authorList>
            <person name="Chiriac C."/>
            <person name="Salcher M."/>
            <person name="Ghai R."/>
            <person name="Kavagutti S V."/>
        </authorList>
    </citation>
    <scope>NUCLEOTIDE SEQUENCE</scope>
</reference>
<organism evidence="1">
    <name type="scientific">uncultured Caudovirales phage</name>
    <dbReference type="NCBI Taxonomy" id="2100421"/>
    <lineage>
        <taxon>Viruses</taxon>
        <taxon>Duplodnaviria</taxon>
        <taxon>Heunggongvirae</taxon>
        <taxon>Uroviricota</taxon>
        <taxon>Caudoviricetes</taxon>
        <taxon>Peduoviridae</taxon>
        <taxon>Maltschvirus</taxon>
        <taxon>Maltschvirus maltsch</taxon>
    </lineage>
</organism>
<dbReference type="EMBL" id="LR796516">
    <property type="protein sequence ID" value="CAB4149384.1"/>
    <property type="molecule type" value="Genomic_DNA"/>
</dbReference>
<gene>
    <name evidence="1" type="ORF">UFOVP541_20</name>
</gene>
<proteinExistence type="predicted"/>
<protein>
    <submittedName>
        <fullName evidence="1">Uncharacterized protein</fullName>
    </submittedName>
</protein>
<sequence>MARFCQAFNLSPSEYKALTMAEFAAFLKVLEDGNDT</sequence>
<evidence type="ECO:0000313" key="1">
    <source>
        <dbReference type="EMBL" id="CAB4149384.1"/>
    </source>
</evidence>